<dbReference type="Proteomes" id="UP000501690">
    <property type="component" value="Linkage Group LG4"/>
</dbReference>
<proteinExistence type="predicted"/>
<evidence type="ECO:0000313" key="2">
    <source>
        <dbReference type="EMBL" id="QCD89752.1"/>
    </source>
</evidence>
<dbReference type="EMBL" id="CP039348">
    <property type="protein sequence ID" value="QCD89752.1"/>
    <property type="molecule type" value="Genomic_DNA"/>
</dbReference>
<name>A0A4D6LLT8_VIGUN</name>
<feature type="region of interest" description="Disordered" evidence="1">
    <location>
        <begin position="1"/>
        <end position="21"/>
    </location>
</feature>
<sequence>MEDTKKKIKCSGNEDKSKKSSRQWRFLVKMKNSSGAIVWKVSRGDEGEDQAWRRSFNHHPWMVAWRRRPLHSLWMKTWKRTHSLSPWIKEAHRWSVDLAPWDA</sequence>
<protein>
    <submittedName>
        <fullName evidence="2">Uncharacterized protein</fullName>
    </submittedName>
</protein>
<accession>A0A4D6LLT8</accession>
<reference evidence="2 3" key="1">
    <citation type="submission" date="2019-04" db="EMBL/GenBank/DDBJ databases">
        <title>An improved genome assembly and genetic linkage map for asparagus bean, Vigna unguiculata ssp. sesquipedialis.</title>
        <authorList>
            <person name="Xia Q."/>
            <person name="Zhang R."/>
            <person name="Dong Y."/>
        </authorList>
    </citation>
    <scope>NUCLEOTIDE SEQUENCE [LARGE SCALE GENOMIC DNA]</scope>
    <source>
        <tissue evidence="2">Leaf</tissue>
    </source>
</reference>
<organism evidence="2 3">
    <name type="scientific">Vigna unguiculata</name>
    <name type="common">Cowpea</name>
    <dbReference type="NCBI Taxonomy" id="3917"/>
    <lineage>
        <taxon>Eukaryota</taxon>
        <taxon>Viridiplantae</taxon>
        <taxon>Streptophyta</taxon>
        <taxon>Embryophyta</taxon>
        <taxon>Tracheophyta</taxon>
        <taxon>Spermatophyta</taxon>
        <taxon>Magnoliopsida</taxon>
        <taxon>eudicotyledons</taxon>
        <taxon>Gunneridae</taxon>
        <taxon>Pentapetalae</taxon>
        <taxon>rosids</taxon>
        <taxon>fabids</taxon>
        <taxon>Fabales</taxon>
        <taxon>Fabaceae</taxon>
        <taxon>Papilionoideae</taxon>
        <taxon>50 kb inversion clade</taxon>
        <taxon>NPAAA clade</taxon>
        <taxon>indigoferoid/millettioid clade</taxon>
        <taxon>Phaseoleae</taxon>
        <taxon>Vigna</taxon>
    </lineage>
</organism>
<gene>
    <name evidence="2" type="ORF">DEO72_LG4g701</name>
</gene>
<keyword evidence="3" id="KW-1185">Reference proteome</keyword>
<dbReference type="AlphaFoldDB" id="A0A4D6LLT8"/>
<evidence type="ECO:0000256" key="1">
    <source>
        <dbReference type="SAM" id="MobiDB-lite"/>
    </source>
</evidence>
<evidence type="ECO:0000313" key="3">
    <source>
        <dbReference type="Proteomes" id="UP000501690"/>
    </source>
</evidence>